<evidence type="ECO:0000259" key="1">
    <source>
        <dbReference type="Pfam" id="PF12697"/>
    </source>
</evidence>
<keyword evidence="3" id="KW-1185">Reference proteome</keyword>
<dbReference type="EMBL" id="AJXU01000022">
    <property type="protein sequence ID" value="EIL91136.1"/>
    <property type="molecule type" value="Genomic_DNA"/>
</dbReference>
<dbReference type="Pfam" id="PF12697">
    <property type="entry name" value="Abhydrolase_6"/>
    <property type="match status" value="1"/>
</dbReference>
<dbReference type="InterPro" id="IPR029058">
    <property type="entry name" value="AB_hydrolase_fold"/>
</dbReference>
<organism evidence="2 3">
    <name type="scientific">Rhodanobacter fulvus Jip2</name>
    <dbReference type="NCBI Taxonomy" id="1163408"/>
    <lineage>
        <taxon>Bacteria</taxon>
        <taxon>Pseudomonadati</taxon>
        <taxon>Pseudomonadota</taxon>
        <taxon>Gammaproteobacteria</taxon>
        <taxon>Lysobacterales</taxon>
        <taxon>Rhodanobacteraceae</taxon>
        <taxon>Rhodanobacter</taxon>
    </lineage>
</organism>
<dbReference type="Gene3D" id="3.40.50.1820">
    <property type="entry name" value="alpha/beta hydrolase"/>
    <property type="match status" value="1"/>
</dbReference>
<dbReference type="AlphaFoldDB" id="I4VV95"/>
<evidence type="ECO:0000313" key="3">
    <source>
        <dbReference type="Proteomes" id="UP000004210"/>
    </source>
</evidence>
<dbReference type="Proteomes" id="UP000004210">
    <property type="component" value="Unassembled WGS sequence"/>
</dbReference>
<dbReference type="InterPro" id="IPR000073">
    <property type="entry name" value="AB_hydrolase_1"/>
</dbReference>
<name>I4VV95_9GAMM</name>
<dbReference type="RefSeq" id="WP_007080552.1">
    <property type="nucleotide sequence ID" value="NZ_AJXU01000022.1"/>
</dbReference>
<protein>
    <recommendedName>
        <fullName evidence="1">AB hydrolase-1 domain-containing protein</fullName>
    </recommendedName>
</protein>
<sequence length="645" mass="71023">MSEAVHFSLPGGIVPALGRVMARCALVAVLLCLNACAMVEVSRVKHNDYANERRADVIGAARLSDGTVQALNVVALTADSCQREFVGCTDTVAQSPGLTDEQRLSALSELWMGRALDGDHANDRTPMDAATLNAYLESARYAYAYLFYTERPLAARAFDLRQVQVIGFYNYAVQRAVSRFFETLPQLGRQWTRTELAGWTVLRPETDLRLADDARAPAELIPAAGLRFRGLRNVYRRDGFGSDFVAVAPPHAAGNDVAWRDPDYVSMTGALMFDGDTLAEVLATWQVQLVVRDPYRDDTLTIAGRSVPLGANFTAAYGVWLARSGFASQSIRSLLGREGGIQTPRVLLMQPYDPNRLVVVMLHGLASSPEAWINVANEVMGDEELRRNYQVWEVYYPTNAPVAINLANIRKALDATLHHYDPAGTARASRDMTLIGHSMGGVIARLLVSSSGDKLWELIPLRPNLSAARRARFRARLSRYLQFTPMPQVDRAVFLASPHRGTPYAQHRLARWIGNLIRLPVGVLKEMASLTELIKTDGDEGNNAPLLRIPNSIDNLGDTDPFIIASAGLPISPRVHYHTIVGVYKSKGPLQDSSDGVVPYRSAHLDGADSELAIPSWHSVQETPAAILELRRILRLQLETVKQTP</sequence>
<dbReference type="STRING" id="1163408.UU9_04559"/>
<accession>I4VV95</accession>
<comment type="caution">
    <text evidence="2">The sequence shown here is derived from an EMBL/GenBank/DDBJ whole genome shotgun (WGS) entry which is preliminary data.</text>
</comment>
<proteinExistence type="predicted"/>
<evidence type="ECO:0000313" key="2">
    <source>
        <dbReference type="EMBL" id="EIL91136.1"/>
    </source>
</evidence>
<dbReference type="SUPFAM" id="SSF53474">
    <property type="entry name" value="alpha/beta-Hydrolases"/>
    <property type="match status" value="1"/>
</dbReference>
<dbReference type="eggNOG" id="COG1075">
    <property type="taxonomic scope" value="Bacteria"/>
</dbReference>
<gene>
    <name evidence="2" type="ORF">UU9_04559</name>
</gene>
<dbReference type="PATRIC" id="fig|1163408.3.peg.937"/>
<feature type="domain" description="AB hydrolase-1" evidence="1">
    <location>
        <begin position="359"/>
        <end position="512"/>
    </location>
</feature>
<reference evidence="2 3" key="1">
    <citation type="journal article" date="2012" name="J. Bacteriol.">
        <title>Genome sequences for six rhodanobacter strains, isolated from soils and the terrestrial subsurface, with variable denitrification capabilities.</title>
        <authorList>
            <person name="Kostka J.E."/>
            <person name="Green S.J."/>
            <person name="Rishishwar L."/>
            <person name="Prakash O."/>
            <person name="Katz L.S."/>
            <person name="Marino-Ramirez L."/>
            <person name="Jordan I.K."/>
            <person name="Munk C."/>
            <person name="Ivanova N."/>
            <person name="Mikhailova N."/>
            <person name="Watson D.B."/>
            <person name="Brown S.D."/>
            <person name="Palumbo A.V."/>
            <person name="Brooks S.C."/>
        </authorList>
    </citation>
    <scope>NUCLEOTIDE SEQUENCE [LARGE SCALE GENOMIC DNA]</scope>
    <source>
        <strain evidence="3">Jip2T</strain>
    </source>
</reference>